<evidence type="ECO:0000313" key="1">
    <source>
        <dbReference type="EMBL" id="EAR09216.1"/>
    </source>
</evidence>
<sequence>MLTIPEFSKVELFVSLAIHIKMHKEPLVDTISLLIAVQSQFLKLARLFVGNIHK</sequence>
<protein>
    <submittedName>
        <fullName evidence="1">Uncharacterized protein</fullName>
    </submittedName>
</protein>
<dbReference type="STRING" id="314283.MED297_07033"/>
<dbReference type="HOGENOM" id="CLU_3047233_0_0_6"/>
<proteinExistence type="predicted"/>
<dbReference type="Proteomes" id="UP000005953">
    <property type="component" value="Unassembled WGS sequence"/>
</dbReference>
<reference evidence="1 2" key="1">
    <citation type="submission" date="2006-02" db="EMBL/GenBank/DDBJ databases">
        <authorList>
            <person name="Pinhassi J."/>
            <person name="Pedros-Alio C."/>
            <person name="Ferriera S."/>
            <person name="Johnson J."/>
            <person name="Kravitz S."/>
            <person name="Halpern A."/>
            <person name="Remington K."/>
            <person name="Beeson K."/>
            <person name="Tran B."/>
            <person name="Rogers Y.-H."/>
            <person name="Friedman R."/>
            <person name="Venter J.C."/>
        </authorList>
    </citation>
    <scope>NUCLEOTIDE SEQUENCE [LARGE SCALE GENOMIC DNA]</scope>
    <source>
        <strain evidence="1 2">MED297</strain>
    </source>
</reference>
<dbReference type="AlphaFoldDB" id="A4BFA3"/>
<accession>A4BFA3</accession>
<keyword evidence="2" id="KW-1185">Reference proteome</keyword>
<dbReference type="EMBL" id="AAOE01000012">
    <property type="protein sequence ID" value="EAR09216.1"/>
    <property type="molecule type" value="Genomic_DNA"/>
</dbReference>
<evidence type="ECO:0000313" key="2">
    <source>
        <dbReference type="Proteomes" id="UP000005953"/>
    </source>
</evidence>
<name>A4BFA3_9GAMM</name>
<gene>
    <name evidence="1" type="ORF">MED297_07033</name>
</gene>
<comment type="caution">
    <text evidence="1">The sequence shown here is derived from an EMBL/GenBank/DDBJ whole genome shotgun (WGS) entry which is preliminary data.</text>
</comment>
<organism evidence="1 2">
    <name type="scientific">Reinekea blandensis MED297</name>
    <dbReference type="NCBI Taxonomy" id="314283"/>
    <lineage>
        <taxon>Bacteria</taxon>
        <taxon>Pseudomonadati</taxon>
        <taxon>Pseudomonadota</taxon>
        <taxon>Gammaproteobacteria</taxon>
        <taxon>Oceanospirillales</taxon>
        <taxon>Saccharospirillaceae</taxon>
        <taxon>Reinekea</taxon>
    </lineage>
</organism>